<protein>
    <submittedName>
        <fullName evidence="1">Phage tail protein</fullName>
    </submittedName>
</protein>
<name>A0A2W5S8X5_ANCNO</name>
<comment type="caution">
    <text evidence="1">The sequence shown here is derived from an EMBL/GenBank/DDBJ whole genome shotgun (WGS) entry which is preliminary data.</text>
</comment>
<dbReference type="Pfam" id="PF18906">
    <property type="entry name" value="Phage_tube_2"/>
    <property type="match status" value="1"/>
</dbReference>
<gene>
    <name evidence="1" type="ORF">DI549_20495</name>
</gene>
<evidence type="ECO:0000313" key="1">
    <source>
        <dbReference type="EMBL" id="PZQ79287.1"/>
    </source>
</evidence>
<organism evidence="1 2">
    <name type="scientific">Ancylobacter novellus</name>
    <name type="common">Thiobacillus novellus</name>
    <dbReference type="NCBI Taxonomy" id="921"/>
    <lineage>
        <taxon>Bacteria</taxon>
        <taxon>Pseudomonadati</taxon>
        <taxon>Pseudomonadota</taxon>
        <taxon>Alphaproteobacteria</taxon>
        <taxon>Hyphomicrobiales</taxon>
        <taxon>Xanthobacteraceae</taxon>
        <taxon>Ancylobacter</taxon>
    </lineage>
</organism>
<sequence length="309" mass="32232">MPFGNSSETRIAYVAEASFGVTPATPTFAALRTTGGGVRTNKRTVVSDELRADRNVIDEVLVGLGAGGAYPFELSYGSLDPFLASALRGAWATNVLKNGVTPSYFTIEETIELGATDSFSRFTGSTVNTLSLSIPAQGKITGSLGLMAQKETLASAIISGATYAAASTEPVVNSSSHFAALSLTGISPALKLRQLNLEINNNLRERPVLGSLFSEEFGAGRLDVTGTFEAYLEGGGQYQAVLDHASGALAFTMGAATTKKYTVSLPKIILLDGVRQVGGNADDVILSVPFRAVYDSTAACSIQITRAVA</sequence>
<reference evidence="1 2" key="1">
    <citation type="submission" date="2017-08" db="EMBL/GenBank/DDBJ databases">
        <title>Infants hospitalized years apart are colonized by the same room-sourced microbial strains.</title>
        <authorList>
            <person name="Brooks B."/>
            <person name="Olm M.R."/>
            <person name="Firek B.A."/>
            <person name="Baker R."/>
            <person name="Thomas B.C."/>
            <person name="Morowitz M.J."/>
            <person name="Banfield J.F."/>
        </authorList>
    </citation>
    <scope>NUCLEOTIDE SEQUENCE [LARGE SCALE GENOMIC DNA]</scope>
    <source>
        <strain evidence="1">S2_005_001_R2_27</strain>
    </source>
</reference>
<dbReference type="InterPro" id="IPR044000">
    <property type="entry name" value="Phage_tube_2"/>
</dbReference>
<dbReference type="Proteomes" id="UP000248887">
    <property type="component" value="Unassembled WGS sequence"/>
</dbReference>
<proteinExistence type="predicted"/>
<dbReference type="AlphaFoldDB" id="A0A2W5S8X5"/>
<accession>A0A2W5S8X5</accession>
<evidence type="ECO:0000313" key="2">
    <source>
        <dbReference type="Proteomes" id="UP000248887"/>
    </source>
</evidence>
<dbReference type="EMBL" id="QFQD01000094">
    <property type="protein sequence ID" value="PZQ79287.1"/>
    <property type="molecule type" value="Genomic_DNA"/>
</dbReference>